<dbReference type="Proteomes" id="UP000092555">
    <property type="component" value="Unassembled WGS sequence"/>
</dbReference>
<organism evidence="2 3">
    <name type="scientific">Metschnikowia bicuspidata var. bicuspidata NRRL YB-4993</name>
    <dbReference type="NCBI Taxonomy" id="869754"/>
    <lineage>
        <taxon>Eukaryota</taxon>
        <taxon>Fungi</taxon>
        <taxon>Dikarya</taxon>
        <taxon>Ascomycota</taxon>
        <taxon>Saccharomycotina</taxon>
        <taxon>Pichiomycetes</taxon>
        <taxon>Metschnikowiaceae</taxon>
        <taxon>Metschnikowia</taxon>
    </lineage>
</organism>
<comment type="caution">
    <text evidence="2">The sequence shown here is derived from an EMBL/GenBank/DDBJ whole genome shotgun (WGS) entry which is preliminary data.</text>
</comment>
<dbReference type="AlphaFoldDB" id="A0A1A0HF45"/>
<sequence length="213" mass="24053">MGLDSHTKGHGHNSSEDSLSIYSPIRHDQDSGIHPQTRDSVTSRTSMVPCTTRSFEAETNEPHVILAGIETSCSFELFKAPSARSNIFSHEDSMILKYLITLHRSLEDPALYFKWGVWRNGGPDEGLRLEDILETEVQLVTWNKQIKKDCSGEAAYLRLGLHPDRICGKVAFQISLRDARNFFQEVASVVLRELLSLPMAIYSTYAFAAVYFR</sequence>
<reference evidence="2 3" key="1">
    <citation type="submission" date="2016-05" db="EMBL/GenBank/DDBJ databases">
        <title>Comparative genomics of biotechnologically important yeasts.</title>
        <authorList>
            <consortium name="DOE Joint Genome Institute"/>
            <person name="Riley R."/>
            <person name="Haridas S."/>
            <person name="Wolfe K.H."/>
            <person name="Lopes M.R."/>
            <person name="Hittinger C.T."/>
            <person name="Goker M."/>
            <person name="Salamov A."/>
            <person name="Wisecaver J."/>
            <person name="Long T.M."/>
            <person name="Aerts A.L."/>
            <person name="Barry K."/>
            <person name="Choi C."/>
            <person name="Clum A."/>
            <person name="Coughlan A.Y."/>
            <person name="Deshpande S."/>
            <person name="Douglass A.P."/>
            <person name="Hanson S.J."/>
            <person name="Klenk H.-P."/>
            <person name="LaButti K."/>
            <person name="Lapidus A."/>
            <person name="Lindquist E."/>
            <person name="Lipzen A."/>
            <person name="Meier-kolthoff J.P."/>
            <person name="Ohm R.A."/>
            <person name="Otillar R.P."/>
            <person name="Pangilinan J."/>
            <person name="Peng Y."/>
            <person name="Rokas A."/>
            <person name="Rosa C.A."/>
            <person name="Scheuner C."/>
            <person name="Sibirny A.A."/>
            <person name="Slot J.C."/>
            <person name="Stielow J.B."/>
            <person name="Sun H."/>
            <person name="Kurtzman C.P."/>
            <person name="Blackwell M."/>
            <person name="Grigoriev I.V."/>
            <person name="Jeffries T.W."/>
        </authorList>
    </citation>
    <scope>NUCLEOTIDE SEQUENCE [LARGE SCALE GENOMIC DNA]</scope>
    <source>
        <strain evidence="2 3">NRRL YB-4993</strain>
    </source>
</reference>
<feature type="region of interest" description="Disordered" evidence="1">
    <location>
        <begin position="25"/>
        <end position="45"/>
    </location>
</feature>
<dbReference type="EMBL" id="LXTC01000001">
    <property type="protein sequence ID" value="OBA22754.1"/>
    <property type="molecule type" value="Genomic_DNA"/>
</dbReference>
<dbReference type="OrthoDB" id="10557666at2759"/>
<protein>
    <submittedName>
        <fullName evidence="2">Uncharacterized protein</fullName>
    </submittedName>
</protein>
<dbReference type="GeneID" id="30028360"/>
<gene>
    <name evidence="2" type="ORF">METBIDRAFT_29351</name>
</gene>
<keyword evidence="3" id="KW-1185">Reference proteome</keyword>
<dbReference type="RefSeq" id="XP_018713235.1">
    <property type="nucleotide sequence ID" value="XM_018855384.1"/>
</dbReference>
<evidence type="ECO:0000256" key="1">
    <source>
        <dbReference type="SAM" id="MobiDB-lite"/>
    </source>
</evidence>
<name>A0A1A0HF45_9ASCO</name>
<evidence type="ECO:0000313" key="3">
    <source>
        <dbReference type="Proteomes" id="UP000092555"/>
    </source>
</evidence>
<accession>A0A1A0HF45</accession>
<proteinExistence type="predicted"/>
<evidence type="ECO:0000313" key="2">
    <source>
        <dbReference type="EMBL" id="OBA22754.1"/>
    </source>
</evidence>